<sequence>MKKKRKVDFGAYAFLIPAAVIYLSVIVVPVFYSLFISLFKWNGVAEKEFVGLSNYINLFTNDATFMIALKNNLIWIVLTIVLLMTVSLGFAVILNKQFRGRTVFRAFFYFPCVIAPIAVAIIWRWIYNPNIGFINQFFKVLGINFKQTWISDPKVSLYAIFAAALWQGIGQPMILFLAGLQSVSPDVLEAATIDGAGPIRKFFSVTVPLMKETFVMVLATLIVAAMKVFDIVQGLTGGGPNNSTQVLATYMYSQTFQYNNVGMGTAVACVMVVMMLVVIIPYISFTAKEK</sequence>
<feature type="transmembrane region" description="Helical" evidence="7">
    <location>
        <begin position="261"/>
        <end position="285"/>
    </location>
</feature>
<gene>
    <name evidence="9" type="primary">lacF_5</name>
    <name evidence="9" type="ORF">RSSSTS7063_01872</name>
</gene>
<feature type="transmembrane region" description="Helical" evidence="7">
    <location>
        <begin position="209"/>
        <end position="229"/>
    </location>
</feature>
<keyword evidence="6 7" id="KW-0472">Membrane</keyword>
<accession>A0A564WBD8</accession>
<keyword evidence="5 7" id="KW-1133">Transmembrane helix</keyword>
<dbReference type="PANTHER" id="PTHR30193">
    <property type="entry name" value="ABC TRANSPORTER PERMEASE PROTEIN"/>
    <property type="match status" value="1"/>
</dbReference>
<dbReference type="InterPro" id="IPR000515">
    <property type="entry name" value="MetI-like"/>
</dbReference>
<evidence type="ECO:0000256" key="2">
    <source>
        <dbReference type="ARBA" id="ARBA00022448"/>
    </source>
</evidence>
<evidence type="ECO:0000256" key="1">
    <source>
        <dbReference type="ARBA" id="ARBA00004651"/>
    </source>
</evidence>
<keyword evidence="3" id="KW-1003">Cell membrane</keyword>
<reference evidence="9 10" key="1">
    <citation type="submission" date="2019-07" db="EMBL/GenBank/DDBJ databases">
        <authorList>
            <person name="Hibberd C M."/>
            <person name="Gehrig L. J."/>
            <person name="Chang H.-W."/>
            <person name="Venkatesh S."/>
        </authorList>
    </citation>
    <scope>NUCLEOTIDE SEQUENCE [LARGE SCALE GENOMIC DNA]</scope>
    <source>
        <strain evidence="9">Blautia_luti_SSTS_Bg7063</strain>
    </source>
</reference>
<dbReference type="Proteomes" id="UP000408482">
    <property type="component" value="Unassembled WGS sequence"/>
</dbReference>
<evidence type="ECO:0000313" key="9">
    <source>
        <dbReference type="EMBL" id="VUX41253.1"/>
    </source>
</evidence>
<dbReference type="PANTHER" id="PTHR30193:SF37">
    <property type="entry name" value="INNER MEMBRANE ABC TRANSPORTER PERMEASE PROTEIN YCJO"/>
    <property type="match status" value="1"/>
</dbReference>
<dbReference type="GO" id="GO:0005886">
    <property type="term" value="C:plasma membrane"/>
    <property type="evidence" value="ECO:0007669"/>
    <property type="project" value="UniProtKB-SubCell"/>
</dbReference>
<evidence type="ECO:0000256" key="5">
    <source>
        <dbReference type="ARBA" id="ARBA00022989"/>
    </source>
</evidence>
<comment type="subcellular location">
    <subcellularLocation>
        <location evidence="1 7">Cell membrane</location>
        <topology evidence="1 7">Multi-pass membrane protein</topology>
    </subcellularLocation>
</comment>
<evidence type="ECO:0000256" key="7">
    <source>
        <dbReference type="RuleBase" id="RU363032"/>
    </source>
</evidence>
<dbReference type="GO" id="GO:0055085">
    <property type="term" value="P:transmembrane transport"/>
    <property type="evidence" value="ECO:0007669"/>
    <property type="project" value="InterPro"/>
</dbReference>
<evidence type="ECO:0000259" key="8">
    <source>
        <dbReference type="PROSITE" id="PS50928"/>
    </source>
</evidence>
<feature type="transmembrane region" description="Helical" evidence="7">
    <location>
        <begin position="106"/>
        <end position="126"/>
    </location>
</feature>
<dbReference type="InterPro" id="IPR035906">
    <property type="entry name" value="MetI-like_sf"/>
</dbReference>
<dbReference type="Gene3D" id="1.10.3720.10">
    <property type="entry name" value="MetI-like"/>
    <property type="match status" value="1"/>
</dbReference>
<dbReference type="SUPFAM" id="SSF161098">
    <property type="entry name" value="MetI-like"/>
    <property type="match status" value="1"/>
</dbReference>
<evidence type="ECO:0000313" key="10">
    <source>
        <dbReference type="Proteomes" id="UP000408482"/>
    </source>
</evidence>
<dbReference type="EMBL" id="CABHNW010000189">
    <property type="protein sequence ID" value="VUX41253.1"/>
    <property type="molecule type" value="Genomic_DNA"/>
</dbReference>
<dbReference type="CDD" id="cd06261">
    <property type="entry name" value="TM_PBP2"/>
    <property type="match status" value="1"/>
</dbReference>
<keyword evidence="10" id="KW-1185">Reference proteome</keyword>
<dbReference type="InterPro" id="IPR051393">
    <property type="entry name" value="ABC_transporter_permease"/>
</dbReference>
<dbReference type="Pfam" id="PF00528">
    <property type="entry name" value="BPD_transp_1"/>
    <property type="match status" value="1"/>
</dbReference>
<keyword evidence="2 7" id="KW-0813">Transport</keyword>
<name>A0A564WBD8_9FIRM</name>
<evidence type="ECO:0000256" key="6">
    <source>
        <dbReference type="ARBA" id="ARBA00023136"/>
    </source>
</evidence>
<evidence type="ECO:0000256" key="3">
    <source>
        <dbReference type="ARBA" id="ARBA00022475"/>
    </source>
</evidence>
<dbReference type="PROSITE" id="PS50928">
    <property type="entry name" value="ABC_TM1"/>
    <property type="match status" value="1"/>
</dbReference>
<evidence type="ECO:0000256" key="4">
    <source>
        <dbReference type="ARBA" id="ARBA00022692"/>
    </source>
</evidence>
<dbReference type="RefSeq" id="WP_144096263.1">
    <property type="nucleotide sequence ID" value="NZ_CABHMX010000020.1"/>
</dbReference>
<feature type="transmembrane region" description="Helical" evidence="7">
    <location>
        <begin position="155"/>
        <end position="178"/>
    </location>
</feature>
<protein>
    <submittedName>
        <fullName evidence="9">Lactose transport system permease protein LacF</fullName>
    </submittedName>
</protein>
<feature type="domain" description="ABC transmembrane type-1" evidence="8">
    <location>
        <begin position="69"/>
        <end position="284"/>
    </location>
</feature>
<organism evidence="9 10">
    <name type="scientific">Blautia luti</name>
    <dbReference type="NCBI Taxonomy" id="89014"/>
    <lineage>
        <taxon>Bacteria</taxon>
        <taxon>Bacillati</taxon>
        <taxon>Bacillota</taxon>
        <taxon>Clostridia</taxon>
        <taxon>Lachnospirales</taxon>
        <taxon>Lachnospiraceae</taxon>
        <taxon>Blautia</taxon>
    </lineage>
</organism>
<keyword evidence="4 7" id="KW-0812">Transmembrane</keyword>
<feature type="transmembrane region" description="Helical" evidence="7">
    <location>
        <begin position="73"/>
        <end position="94"/>
    </location>
</feature>
<dbReference type="AlphaFoldDB" id="A0A564WBD8"/>
<comment type="similarity">
    <text evidence="7">Belongs to the binding-protein-dependent transport system permease family.</text>
</comment>
<feature type="transmembrane region" description="Helical" evidence="7">
    <location>
        <begin position="12"/>
        <end position="35"/>
    </location>
</feature>
<proteinExistence type="inferred from homology"/>